<reference evidence="1 2" key="1">
    <citation type="submission" date="2019-03" db="EMBL/GenBank/DDBJ databases">
        <title>Genomic Encyclopedia of Type Strains, Phase IV (KMG-IV): sequencing the most valuable type-strain genomes for metagenomic binning, comparative biology and taxonomic classification.</title>
        <authorList>
            <person name="Goeker M."/>
        </authorList>
    </citation>
    <scope>NUCLEOTIDE SEQUENCE [LARGE SCALE GENOMIC DNA]</scope>
    <source>
        <strain evidence="1 2">DSM 45934</strain>
    </source>
</reference>
<dbReference type="AlphaFoldDB" id="A0A4R2JBL5"/>
<gene>
    <name evidence="1" type="ORF">EV192_106356</name>
</gene>
<proteinExistence type="predicted"/>
<accession>A0A4R2JBL5</accession>
<name>A0A4R2JBL5_9PSEU</name>
<dbReference type="Proteomes" id="UP000295680">
    <property type="component" value="Unassembled WGS sequence"/>
</dbReference>
<keyword evidence="2" id="KW-1185">Reference proteome</keyword>
<evidence type="ECO:0000313" key="1">
    <source>
        <dbReference type="EMBL" id="TCO56881.1"/>
    </source>
</evidence>
<evidence type="ECO:0000313" key="2">
    <source>
        <dbReference type="Proteomes" id="UP000295680"/>
    </source>
</evidence>
<dbReference type="EMBL" id="SLWS01000006">
    <property type="protein sequence ID" value="TCO56881.1"/>
    <property type="molecule type" value="Genomic_DNA"/>
</dbReference>
<dbReference type="RefSeq" id="WP_165960637.1">
    <property type="nucleotide sequence ID" value="NZ_SLWS01000006.1"/>
</dbReference>
<sequence>MYEVEVIFHRGEKMHHINAQVDEFADVVVIRPDTATRVVIPLTSISYYVTTEVQ</sequence>
<organism evidence="1 2">
    <name type="scientific">Actinocrispum wychmicini</name>
    <dbReference type="NCBI Taxonomy" id="1213861"/>
    <lineage>
        <taxon>Bacteria</taxon>
        <taxon>Bacillati</taxon>
        <taxon>Actinomycetota</taxon>
        <taxon>Actinomycetes</taxon>
        <taxon>Pseudonocardiales</taxon>
        <taxon>Pseudonocardiaceae</taxon>
        <taxon>Actinocrispum</taxon>
    </lineage>
</organism>
<comment type="caution">
    <text evidence="1">The sequence shown here is derived from an EMBL/GenBank/DDBJ whole genome shotgun (WGS) entry which is preliminary data.</text>
</comment>
<protein>
    <submittedName>
        <fullName evidence="1">Uncharacterized protein</fullName>
    </submittedName>
</protein>